<dbReference type="EMBL" id="BLPG01000001">
    <property type="protein sequence ID" value="GFJ89390.1"/>
    <property type="molecule type" value="Genomic_DNA"/>
</dbReference>
<reference evidence="1 2" key="1">
    <citation type="submission" date="2020-03" db="EMBL/GenBank/DDBJ databases">
        <title>Whole genome shotgun sequence of Phytohabitans rumicis NBRC 108638.</title>
        <authorList>
            <person name="Komaki H."/>
            <person name="Tamura T."/>
        </authorList>
    </citation>
    <scope>NUCLEOTIDE SEQUENCE [LARGE SCALE GENOMIC DNA]</scope>
    <source>
        <strain evidence="1 2">NBRC 108638</strain>
    </source>
</reference>
<organism evidence="1 2">
    <name type="scientific">Phytohabitans rumicis</name>
    <dbReference type="NCBI Taxonomy" id="1076125"/>
    <lineage>
        <taxon>Bacteria</taxon>
        <taxon>Bacillati</taxon>
        <taxon>Actinomycetota</taxon>
        <taxon>Actinomycetes</taxon>
        <taxon>Micromonosporales</taxon>
        <taxon>Micromonosporaceae</taxon>
    </lineage>
</organism>
<gene>
    <name evidence="1" type="ORF">Prum_030320</name>
</gene>
<reference evidence="1 2" key="2">
    <citation type="submission" date="2020-03" db="EMBL/GenBank/DDBJ databases">
        <authorList>
            <person name="Ichikawa N."/>
            <person name="Kimura A."/>
            <person name="Kitahashi Y."/>
            <person name="Uohara A."/>
        </authorList>
    </citation>
    <scope>NUCLEOTIDE SEQUENCE [LARGE SCALE GENOMIC DNA]</scope>
    <source>
        <strain evidence="1 2">NBRC 108638</strain>
    </source>
</reference>
<evidence type="ECO:0000313" key="1">
    <source>
        <dbReference type="EMBL" id="GFJ89390.1"/>
    </source>
</evidence>
<accession>A0A6V8L1C3</accession>
<protein>
    <submittedName>
        <fullName evidence="1">Uncharacterized protein</fullName>
    </submittedName>
</protein>
<dbReference type="Proteomes" id="UP000482960">
    <property type="component" value="Unassembled WGS sequence"/>
</dbReference>
<dbReference type="AlphaFoldDB" id="A0A6V8L1C3"/>
<evidence type="ECO:0000313" key="2">
    <source>
        <dbReference type="Proteomes" id="UP000482960"/>
    </source>
</evidence>
<comment type="caution">
    <text evidence="1">The sequence shown here is derived from an EMBL/GenBank/DDBJ whole genome shotgun (WGS) entry which is preliminary data.</text>
</comment>
<proteinExistence type="predicted"/>
<name>A0A6V8L1C3_9ACTN</name>
<sequence length="69" mass="7240">MPPDEAPAFFGPVPDGFFAGDEVAFFAAGAAFLPVLTTDGRRWSPAGVLTLMAVLASLRAAMRLQVRCA</sequence>
<keyword evidence="2" id="KW-1185">Reference proteome</keyword>